<evidence type="ECO:0000256" key="2">
    <source>
        <dbReference type="ARBA" id="ARBA00022475"/>
    </source>
</evidence>
<feature type="transmembrane region" description="Helical" evidence="8">
    <location>
        <begin position="20"/>
        <end position="37"/>
    </location>
</feature>
<protein>
    <submittedName>
        <fullName evidence="10">Phosphoethanolamine transferase for glucans (OPG), alkaline phosphatase superfamily</fullName>
    </submittedName>
</protein>
<evidence type="ECO:0000313" key="10">
    <source>
        <dbReference type="EMBL" id="SFP22017.1"/>
    </source>
</evidence>
<name>A0A662ZHG7_9GAMM</name>
<comment type="similarity">
    <text evidence="7">Belongs to the phosphoethanolamine transferase family.</text>
</comment>
<dbReference type="Proteomes" id="UP000243745">
    <property type="component" value="Unassembled WGS sequence"/>
</dbReference>
<feature type="transmembrane region" description="Helical" evidence="8">
    <location>
        <begin position="58"/>
        <end position="78"/>
    </location>
</feature>
<keyword evidence="2" id="KW-1003">Cell membrane</keyword>
<dbReference type="PANTHER" id="PTHR30443:SF4">
    <property type="entry name" value="PHOSPHOETHANOLAMINE TRANSFERASE OPGE-RELATED"/>
    <property type="match status" value="1"/>
</dbReference>
<dbReference type="InterPro" id="IPR058130">
    <property type="entry name" value="PEA_transf_C"/>
</dbReference>
<reference evidence="10 11" key="1">
    <citation type="submission" date="2016-10" db="EMBL/GenBank/DDBJ databases">
        <authorList>
            <person name="Varghese N."/>
            <person name="Submissions S."/>
        </authorList>
    </citation>
    <scope>NUCLEOTIDE SEQUENCE [LARGE SCALE GENOMIC DNA]</scope>
    <source>
        <strain evidence="10 11">DSM 1361</strain>
    </source>
</reference>
<sequence>MGTDSQEIKDYISIIELRDYLISIKIITYFVVTILISRMKYLFKIQWMNKLPRTNYQAIIIALLIIVVPPLDFFHNVYNAYNELNVMSNKMLPQDWQITSVSPKYKDYVLVIGESARRDYMHLYGYPIPNTPFFDSIEKEVLSNITASDFNTISSLTKTLNLIDKNNRNYKYGQHIISLAKSAGFETFWLSNQGRNGLYDTPVSKIAIESEHVIFLKNGTFDDTPFSDSDLLPFFKSYIEQSPTVPYRLFVLHLMGSHIDPCSRVINYSKKLHFEHNKHNKQIECYINSIKQTDELLGELYNILQNNKEHSGRSFSMFYISDHALSYDKHKKVFAYEPNRIKQYEIPFVKISSDTQKNTIYTSRKSAIYFFEEFAHWIGVKSKLFEDMTLFSDKIYTDIVIDDITANDKEDDKALDLSK</sequence>
<dbReference type="InterPro" id="IPR017850">
    <property type="entry name" value="Alkaline_phosphatase_core_sf"/>
</dbReference>
<dbReference type="AlphaFoldDB" id="A0A662ZHG7"/>
<keyword evidence="5 8" id="KW-1133">Transmembrane helix</keyword>
<dbReference type="SUPFAM" id="SSF53649">
    <property type="entry name" value="Alkaline phosphatase-like"/>
    <property type="match status" value="1"/>
</dbReference>
<dbReference type="Gene3D" id="3.40.720.10">
    <property type="entry name" value="Alkaline Phosphatase, subunit A"/>
    <property type="match status" value="1"/>
</dbReference>
<evidence type="ECO:0000256" key="4">
    <source>
        <dbReference type="ARBA" id="ARBA00022692"/>
    </source>
</evidence>
<keyword evidence="6 8" id="KW-0472">Membrane</keyword>
<organism evidence="10 11">
    <name type="scientific">Ruminobacter amylophilus</name>
    <dbReference type="NCBI Taxonomy" id="867"/>
    <lineage>
        <taxon>Bacteria</taxon>
        <taxon>Pseudomonadati</taxon>
        <taxon>Pseudomonadota</taxon>
        <taxon>Gammaproteobacteria</taxon>
        <taxon>Aeromonadales</taxon>
        <taxon>Succinivibrionaceae</taxon>
        <taxon>Ruminobacter</taxon>
    </lineage>
</organism>
<dbReference type="Pfam" id="PF00884">
    <property type="entry name" value="Sulfatase"/>
    <property type="match status" value="1"/>
</dbReference>
<evidence type="ECO:0000256" key="3">
    <source>
        <dbReference type="ARBA" id="ARBA00022679"/>
    </source>
</evidence>
<evidence type="ECO:0000256" key="1">
    <source>
        <dbReference type="ARBA" id="ARBA00004651"/>
    </source>
</evidence>
<evidence type="ECO:0000256" key="6">
    <source>
        <dbReference type="ARBA" id="ARBA00023136"/>
    </source>
</evidence>
<dbReference type="InterPro" id="IPR000917">
    <property type="entry name" value="Sulfatase_N"/>
</dbReference>
<dbReference type="CDD" id="cd16017">
    <property type="entry name" value="LptA"/>
    <property type="match status" value="1"/>
</dbReference>
<dbReference type="GO" id="GO:0009244">
    <property type="term" value="P:lipopolysaccharide core region biosynthetic process"/>
    <property type="evidence" value="ECO:0007669"/>
    <property type="project" value="TreeGrafter"/>
</dbReference>
<evidence type="ECO:0000256" key="7">
    <source>
        <dbReference type="ARBA" id="ARBA00038481"/>
    </source>
</evidence>
<feature type="domain" description="Sulfatase N-terminal" evidence="9">
    <location>
        <begin position="107"/>
        <end position="380"/>
    </location>
</feature>
<evidence type="ECO:0000259" key="9">
    <source>
        <dbReference type="Pfam" id="PF00884"/>
    </source>
</evidence>
<dbReference type="GO" id="GO:0005886">
    <property type="term" value="C:plasma membrane"/>
    <property type="evidence" value="ECO:0007669"/>
    <property type="project" value="UniProtKB-SubCell"/>
</dbReference>
<keyword evidence="4 8" id="KW-0812">Transmembrane</keyword>
<dbReference type="InterPro" id="IPR040423">
    <property type="entry name" value="PEA_transferase"/>
</dbReference>
<evidence type="ECO:0000256" key="5">
    <source>
        <dbReference type="ARBA" id="ARBA00022989"/>
    </source>
</evidence>
<keyword evidence="11" id="KW-1185">Reference proteome</keyword>
<dbReference type="EMBL" id="FOXF01000009">
    <property type="protein sequence ID" value="SFP22017.1"/>
    <property type="molecule type" value="Genomic_DNA"/>
</dbReference>
<evidence type="ECO:0000256" key="8">
    <source>
        <dbReference type="SAM" id="Phobius"/>
    </source>
</evidence>
<keyword evidence="3 10" id="KW-0808">Transferase</keyword>
<dbReference type="GO" id="GO:0016776">
    <property type="term" value="F:phosphotransferase activity, phosphate group as acceptor"/>
    <property type="evidence" value="ECO:0007669"/>
    <property type="project" value="TreeGrafter"/>
</dbReference>
<gene>
    <name evidence="10" type="ORF">SAMN02910344_00784</name>
</gene>
<comment type="subcellular location">
    <subcellularLocation>
        <location evidence="1">Cell membrane</location>
        <topology evidence="1">Multi-pass membrane protein</topology>
    </subcellularLocation>
</comment>
<evidence type="ECO:0000313" key="11">
    <source>
        <dbReference type="Proteomes" id="UP000243745"/>
    </source>
</evidence>
<dbReference type="PANTHER" id="PTHR30443">
    <property type="entry name" value="INNER MEMBRANE PROTEIN"/>
    <property type="match status" value="1"/>
</dbReference>
<dbReference type="OrthoDB" id="9786870at2"/>
<accession>A0A662ZHG7</accession>
<proteinExistence type="inferred from homology"/>